<dbReference type="GO" id="GO:0005886">
    <property type="term" value="C:plasma membrane"/>
    <property type="evidence" value="ECO:0007669"/>
    <property type="project" value="UniProtKB-SubCell"/>
</dbReference>
<accession>A0A9X2CUG7</accession>
<feature type="transmembrane region" description="Helical" evidence="8">
    <location>
        <begin position="6"/>
        <end position="27"/>
    </location>
</feature>
<reference evidence="9" key="1">
    <citation type="submission" date="2022-02" db="EMBL/GenBank/DDBJ databases">
        <title>Halalkalibacter sp. nov. isolated from Lonar Lake, India.</title>
        <authorList>
            <person name="Joshi A."/>
            <person name="Thite S."/>
            <person name="Lodha T."/>
        </authorList>
    </citation>
    <scope>NUCLEOTIDE SEQUENCE</scope>
    <source>
        <strain evidence="9">MEB205</strain>
    </source>
</reference>
<keyword evidence="5" id="KW-0133">Cell shape</keyword>
<comment type="subcellular location">
    <subcellularLocation>
        <location evidence="1">Cell membrane</location>
        <topology evidence="1">Multi-pass membrane protein</topology>
    </subcellularLocation>
</comment>
<feature type="transmembrane region" description="Helical" evidence="8">
    <location>
        <begin position="39"/>
        <end position="67"/>
    </location>
</feature>
<evidence type="ECO:0000256" key="1">
    <source>
        <dbReference type="ARBA" id="ARBA00004651"/>
    </source>
</evidence>
<evidence type="ECO:0000256" key="3">
    <source>
        <dbReference type="ARBA" id="ARBA00022475"/>
    </source>
</evidence>
<gene>
    <name evidence="9" type="primary">mreD</name>
    <name evidence="9" type="ORF">MF646_13355</name>
</gene>
<comment type="caution">
    <text evidence="9">The sequence shown here is derived from an EMBL/GenBank/DDBJ whole genome shotgun (WGS) entry which is preliminary data.</text>
</comment>
<evidence type="ECO:0000256" key="7">
    <source>
        <dbReference type="ARBA" id="ARBA00023136"/>
    </source>
</evidence>
<evidence type="ECO:0000256" key="5">
    <source>
        <dbReference type="ARBA" id="ARBA00022960"/>
    </source>
</evidence>
<dbReference type="Proteomes" id="UP001139150">
    <property type="component" value="Unassembled WGS sequence"/>
</dbReference>
<evidence type="ECO:0000313" key="9">
    <source>
        <dbReference type="EMBL" id="MCL7748109.1"/>
    </source>
</evidence>
<evidence type="ECO:0000256" key="2">
    <source>
        <dbReference type="ARBA" id="ARBA00007776"/>
    </source>
</evidence>
<dbReference type="InterPro" id="IPR007227">
    <property type="entry name" value="Cell_shape_determining_MreD"/>
</dbReference>
<keyword evidence="3" id="KW-1003">Cell membrane</keyword>
<name>A0A9X2CUG7_9BACI</name>
<dbReference type="NCBIfam" id="TIGR03426">
    <property type="entry name" value="shape_MreD"/>
    <property type="match status" value="1"/>
</dbReference>
<feature type="transmembrane region" description="Helical" evidence="8">
    <location>
        <begin position="73"/>
        <end position="93"/>
    </location>
</feature>
<sequence>MSRFYIPTFVFLLLVIEGTLFQIITPSHHDIDVTLVPRFLVVMIVFIGIHFGRYSSIVYGLVFGLIYDIVYTQLLGVYMFGFGLIGYAFAYTYKQIQDSLFFHLLFATVAVSLFEYYQYGLYRLIGLADIGAALFFHERFLPGLIVNVSFAMIIYFPVKKLFSYVQKQASLRDR</sequence>
<keyword evidence="6 8" id="KW-1133">Transmembrane helix</keyword>
<organism evidence="9 10">
    <name type="scientific">Halalkalibacter alkaliphilus</name>
    <dbReference type="NCBI Taxonomy" id="2917993"/>
    <lineage>
        <taxon>Bacteria</taxon>
        <taxon>Bacillati</taxon>
        <taxon>Bacillota</taxon>
        <taxon>Bacilli</taxon>
        <taxon>Bacillales</taxon>
        <taxon>Bacillaceae</taxon>
        <taxon>Halalkalibacter</taxon>
    </lineage>
</organism>
<evidence type="ECO:0000256" key="6">
    <source>
        <dbReference type="ARBA" id="ARBA00022989"/>
    </source>
</evidence>
<dbReference type="GO" id="GO:0008360">
    <property type="term" value="P:regulation of cell shape"/>
    <property type="evidence" value="ECO:0007669"/>
    <property type="project" value="UniProtKB-KW"/>
</dbReference>
<evidence type="ECO:0000313" key="10">
    <source>
        <dbReference type="Proteomes" id="UP001139150"/>
    </source>
</evidence>
<keyword evidence="7 8" id="KW-0472">Membrane</keyword>
<comment type="similarity">
    <text evidence="2">Belongs to the MreD family.</text>
</comment>
<dbReference type="EMBL" id="JAKRYL010000013">
    <property type="protein sequence ID" value="MCL7748109.1"/>
    <property type="molecule type" value="Genomic_DNA"/>
</dbReference>
<dbReference type="RefSeq" id="WP_250097003.1">
    <property type="nucleotide sequence ID" value="NZ_JAKRYL010000013.1"/>
</dbReference>
<keyword evidence="10" id="KW-1185">Reference proteome</keyword>
<feature type="transmembrane region" description="Helical" evidence="8">
    <location>
        <begin position="100"/>
        <end position="119"/>
    </location>
</feature>
<keyword evidence="4 8" id="KW-0812">Transmembrane</keyword>
<dbReference type="Pfam" id="PF04093">
    <property type="entry name" value="MreD"/>
    <property type="match status" value="1"/>
</dbReference>
<evidence type="ECO:0000256" key="8">
    <source>
        <dbReference type="SAM" id="Phobius"/>
    </source>
</evidence>
<protein>
    <submittedName>
        <fullName evidence="9">Rod shape-determining protein MreD</fullName>
    </submittedName>
</protein>
<feature type="transmembrane region" description="Helical" evidence="8">
    <location>
        <begin position="139"/>
        <end position="158"/>
    </location>
</feature>
<evidence type="ECO:0000256" key="4">
    <source>
        <dbReference type="ARBA" id="ARBA00022692"/>
    </source>
</evidence>
<proteinExistence type="inferred from homology"/>
<dbReference type="AlphaFoldDB" id="A0A9X2CUG7"/>